<dbReference type="AlphaFoldDB" id="A0A1Y2FW68"/>
<evidence type="ECO:0000313" key="2">
    <source>
        <dbReference type="EMBL" id="ORY87544.1"/>
    </source>
</evidence>
<comment type="caution">
    <text evidence="2">The sequence shown here is derived from an EMBL/GenBank/DDBJ whole genome shotgun (WGS) entry which is preliminary data.</text>
</comment>
<name>A0A1Y2FW68_PROLT</name>
<dbReference type="EMBL" id="MCFI01000001">
    <property type="protein sequence ID" value="ORY87544.1"/>
    <property type="molecule type" value="Genomic_DNA"/>
</dbReference>
<protein>
    <submittedName>
        <fullName evidence="2">Uncharacterized protein</fullName>
    </submittedName>
</protein>
<dbReference type="GeneID" id="63789110"/>
<keyword evidence="3" id="KW-1185">Reference proteome</keyword>
<dbReference type="Proteomes" id="UP000193685">
    <property type="component" value="Unassembled WGS sequence"/>
</dbReference>
<dbReference type="RefSeq" id="XP_040728039.1">
    <property type="nucleotide sequence ID" value="XM_040872511.1"/>
</dbReference>
<evidence type="ECO:0000256" key="1">
    <source>
        <dbReference type="SAM" id="Phobius"/>
    </source>
</evidence>
<organism evidence="2 3">
    <name type="scientific">Protomyces lactucae-debilis</name>
    <dbReference type="NCBI Taxonomy" id="2754530"/>
    <lineage>
        <taxon>Eukaryota</taxon>
        <taxon>Fungi</taxon>
        <taxon>Dikarya</taxon>
        <taxon>Ascomycota</taxon>
        <taxon>Taphrinomycotina</taxon>
        <taxon>Taphrinomycetes</taxon>
        <taxon>Taphrinales</taxon>
        <taxon>Protomycetaceae</taxon>
        <taxon>Protomyces</taxon>
    </lineage>
</organism>
<keyword evidence="1" id="KW-0812">Transmembrane</keyword>
<evidence type="ECO:0000313" key="3">
    <source>
        <dbReference type="Proteomes" id="UP000193685"/>
    </source>
</evidence>
<keyword evidence="1" id="KW-1133">Transmembrane helix</keyword>
<gene>
    <name evidence="2" type="ORF">BCR37DRAFT_86</name>
</gene>
<feature type="transmembrane region" description="Helical" evidence="1">
    <location>
        <begin position="12"/>
        <end position="29"/>
    </location>
</feature>
<accession>A0A1Y2FW68</accession>
<keyword evidence="1" id="KW-0472">Membrane</keyword>
<proteinExistence type="predicted"/>
<reference evidence="2 3" key="1">
    <citation type="submission" date="2016-07" db="EMBL/GenBank/DDBJ databases">
        <title>Pervasive Adenine N6-methylation of Active Genes in Fungi.</title>
        <authorList>
            <consortium name="DOE Joint Genome Institute"/>
            <person name="Mondo S.J."/>
            <person name="Dannebaum R.O."/>
            <person name="Kuo R.C."/>
            <person name="Labutti K."/>
            <person name="Haridas S."/>
            <person name="Kuo A."/>
            <person name="Salamov A."/>
            <person name="Ahrendt S.R."/>
            <person name="Lipzen A."/>
            <person name="Sullivan W."/>
            <person name="Andreopoulos W.B."/>
            <person name="Clum A."/>
            <person name="Lindquist E."/>
            <person name="Daum C."/>
            <person name="Ramamoorthy G.K."/>
            <person name="Gryganskyi A."/>
            <person name="Culley D."/>
            <person name="Magnuson J.K."/>
            <person name="James T.Y."/>
            <person name="O'Malley M.A."/>
            <person name="Stajich J.E."/>
            <person name="Spatafora J.W."/>
            <person name="Visel A."/>
            <person name="Grigoriev I.V."/>
        </authorList>
    </citation>
    <scope>NUCLEOTIDE SEQUENCE [LARGE SCALE GENOMIC DNA]</scope>
    <source>
        <strain evidence="2 3">12-1054</strain>
    </source>
</reference>
<sequence length="157" mass="17573">MLTAIQDEDQMIAIYVSLNTIFTLLYLVGHGDLNPILRHSYLKARGSCIQPDYHYSMKNSANLPLSSLYIVLLSTNGPCQYSKLLWPLERPLGEDRGGREWVSVVKMVSPHLTVSTTKSGDQMRHLQTTSLLTVLGGETSRTHGHSRSCGPQCWQRS</sequence>